<accession>A0A0D2LGI3</accession>
<name>A0A0D2LGI3_HYPSF</name>
<reference evidence="2" key="1">
    <citation type="submission" date="2014-04" db="EMBL/GenBank/DDBJ databases">
        <title>Evolutionary Origins and Diversification of the Mycorrhizal Mutualists.</title>
        <authorList>
            <consortium name="DOE Joint Genome Institute"/>
            <consortium name="Mycorrhizal Genomics Consortium"/>
            <person name="Kohler A."/>
            <person name="Kuo A."/>
            <person name="Nagy L.G."/>
            <person name="Floudas D."/>
            <person name="Copeland A."/>
            <person name="Barry K.W."/>
            <person name="Cichocki N."/>
            <person name="Veneault-Fourrey C."/>
            <person name="LaButti K."/>
            <person name="Lindquist E.A."/>
            <person name="Lipzen A."/>
            <person name="Lundell T."/>
            <person name="Morin E."/>
            <person name="Murat C."/>
            <person name="Riley R."/>
            <person name="Ohm R."/>
            <person name="Sun H."/>
            <person name="Tunlid A."/>
            <person name="Henrissat B."/>
            <person name="Grigoriev I.V."/>
            <person name="Hibbett D.S."/>
            <person name="Martin F."/>
        </authorList>
    </citation>
    <scope>NUCLEOTIDE SEQUENCE [LARGE SCALE GENOMIC DNA]</scope>
    <source>
        <strain evidence="2">FD-334 SS-4</strain>
    </source>
</reference>
<protein>
    <submittedName>
        <fullName evidence="1">Uncharacterized protein</fullName>
    </submittedName>
</protein>
<dbReference type="Proteomes" id="UP000054270">
    <property type="component" value="Unassembled WGS sequence"/>
</dbReference>
<evidence type="ECO:0000313" key="2">
    <source>
        <dbReference type="Proteomes" id="UP000054270"/>
    </source>
</evidence>
<dbReference type="EMBL" id="KN817526">
    <property type="protein sequence ID" value="KJA26722.1"/>
    <property type="molecule type" value="Genomic_DNA"/>
</dbReference>
<evidence type="ECO:0000313" key="1">
    <source>
        <dbReference type="EMBL" id="KJA26722.1"/>
    </source>
</evidence>
<dbReference type="AlphaFoldDB" id="A0A0D2LGI3"/>
<keyword evidence="2" id="KW-1185">Reference proteome</keyword>
<sequence length="114" mass="12931">MWRIQFALLLKDILENVQLVIHRIMPEEKKFGALEAAEFGDAMGKEGSPEKDKLSYETFGRIDLALSFTVAKSRPSDSTKRGREESTFCDPHTPLGCSVRRYLGDFPLDSQRHA</sequence>
<organism evidence="1 2">
    <name type="scientific">Hypholoma sublateritium (strain FD-334 SS-4)</name>
    <dbReference type="NCBI Taxonomy" id="945553"/>
    <lineage>
        <taxon>Eukaryota</taxon>
        <taxon>Fungi</taxon>
        <taxon>Dikarya</taxon>
        <taxon>Basidiomycota</taxon>
        <taxon>Agaricomycotina</taxon>
        <taxon>Agaricomycetes</taxon>
        <taxon>Agaricomycetidae</taxon>
        <taxon>Agaricales</taxon>
        <taxon>Agaricineae</taxon>
        <taxon>Strophariaceae</taxon>
        <taxon>Hypholoma</taxon>
    </lineage>
</organism>
<gene>
    <name evidence="1" type="ORF">HYPSUDRAFT_1103912</name>
</gene>
<proteinExistence type="predicted"/>